<reference evidence="2 3" key="1">
    <citation type="journal article" date="2016" name="Genome Announc.">
        <title>First Complete Genome Sequence of a Subdivision 6 Acidobacterium Strain.</title>
        <authorList>
            <person name="Huang S."/>
            <person name="Vieira S."/>
            <person name="Bunk B."/>
            <person name="Riedel T."/>
            <person name="Sproer C."/>
            <person name="Overmann J."/>
        </authorList>
    </citation>
    <scope>NUCLEOTIDE SEQUENCE [LARGE SCALE GENOMIC DNA]</scope>
    <source>
        <strain evidence="3">DSM 100886 HEG_-6_39</strain>
    </source>
</reference>
<keyword evidence="3" id="KW-1185">Reference proteome</keyword>
<dbReference type="InterPro" id="IPR024078">
    <property type="entry name" value="LmbE-like_dom_sf"/>
</dbReference>
<evidence type="ECO:0000313" key="3">
    <source>
        <dbReference type="Proteomes" id="UP000076079"/>
    </source>
</evidence>
<dbReference type="InterPro" id="IPR003737">
    <property type="entry name" value="GlcNAc_PI_deacetylase-related"/>
</dbReference>
<dbReference type="PATRIC" id="fig|1813736.3.peg.434"/>
<dbReference type="Proteomes" id="UP000076079">
    <property type="component" value="Chromosome"/>
</dbReference>
<dbReference type="EMBL" id="CP015136">
    <property type="protein sequence ID" value="AMY07247.1"/>
    <property type="molecule type" value="Genomic_DNA"/>
</dbReference>
<dbReference type="PROSITE" id="PS51257">
    <property type="entry name" value="PROKAR_LIPOPROTEIN"/>
    <property type="match status" value="1"/>
</dbReference>
<dbReference type="SUPFAM" id="SSF102588">
    <property type="entry name" value="LmbE-like"/>
    <property type="match status" value="1"/>
</dbReference>
<keyword evidence="1" id="KW-0732">Signal</keyword>
<dbReference type="STRING" id="1855912.LuPra_00414"/>
<dbReference type="Pfam" id="PF02585">
    <property type="entry name" value="PIG-L"/>
    <property type="match status" value="1"/>
</dbReference>
<feature type="signal peptide" evidence="1">
    <location>
        <begin position="1"/>
        <end position="23"/>
    </location>
</feature>
<dbReference type="Gene3D" id="3.40.50.10320">
    <property type="entry name" value="LmbE-like"/>
    <property type="match status" value="1"/>
</dbReference>
<evidence type="ECO:0000256" key="1">
    <source>
        <dbReference type="SAM" id="SignalP"/>
    </source>
</evidence>
<dbReference type="AlphaFoldDB" id="A0A143PFD6"/>
<gene>
    <name evidence="2" type="ORF">LuPra_00414</name>
</gene>
<evidence type="ECO:0000313" key="2">
    <source>
        <dbReference type="EMBL" id="AMY07247.1"/>
    </source>
</evidence>
<name>A0A143PFD6_LUTPR</name>
<dbReference type="GO" id="GO:0016811">
    <property type="term" value="F:hydrolase activity, acting on carbon-nitrogen (but not peptide) bonds, in linear amides"/>
    <property type="evidence" value="ECO:0007669"/>
    <property type="project" value="TreeGrafter"/>
</dbReference>
<dbReference type="PANTHER" id="PTHR12993:SF30">
    <property type="entry name" value="N-ACETYL-ALPHA-D-GLUCOSAMINYL L-MALATE DEACETYLASE 1"/>
    <property type="match status" value="1"/>
</dbReference>
<dbReference type="PANTHER" id="PTHR12993">
    <property type="entry name" value="N-ACETYLGLUCOSAMINYL-PHOSPHATIDYLINOSITOL DE-N-ACETYLASE-RELATED"/>
    <property type="match status" value="1"/>
</dbReference>
<proteinExistence type="predicted"/>
<accession>A0A143PFD6</accession>
<feature type="chain" id="PRO_5007511209" evidence="1">
    <location>
        <begin position="24"/>
        <end position="296"/>
    </location>
</feature>
<reference evidence="3" key="2">
    <citation type="submission" date="2016-04" db="EMBL/GenBank/DDBJ databases">
        <title>First Complete Genome Sequence of a Subdivision 6 Acidobacterium.</title>
        <authorList>
            <person name="Huang S."/>
            <person name="Vieira S."/>
            <person name="Bunk B."/>
            <person name="Riedel T."/>
            <person name="Sproeer C."/>
            <person name="Overmann J."/>
        </authorList>
    </citation>
    <scope>NUCLEOTIDE SEQUENCE [LARGE SCALE GENOMIC DNA]</scope>
    <source>
        <strain evidence="3">DSM 100886 HEG_-6_39</strain>
    </source>
</reference>
<dbReference type="KEGG" id="abac:LuPra_00414"/>
<protein>
    <submittedName>
        <fullName evidence="2">Bacillithiol biosynthesis deacetylase BshB1</fullName>
    </submittedName>
</protein>
<organism evidence="2 3">
    <name type="scientific">Luteitalea pratensis</name>
    <dbReference type="NCBI Taxonomy" id="1855912"/>
    <lineage>
        <taxon>Bacteria</taxon>
        <taxon>Pseudomonadati</taxon>
        <taxon>Acidobacteriota</taxon>
        <taxon>Vicinamibacteria</taxon>
        <taxon>Vicinamibacterales</taxon>
        <taxon>Vicinamibacteraceae</taxon>
        <taxon>Luteitalea</taxon>
    </lineage>
</organism>
<sequence length="296" mass="33012" precursor="true">MSFRLIVFPALTMVLACATLAHAQAAPAGKLSIIMFGAHPDDCDIRSAGTAAKWVALGHKVRFVSVTNGDAGHHEMGGGILAARRRAEAQEVGKRLGIEYVVLDNHDGELVPSLQVREQIIAQIRQVKADLVLGPRPNDYHPDHRYTGVLLQDAAFMVTVPNILTHIPALTKNPVFLYYQDGFQKPNPFSPDIAVDITDTYEKKIDALDAHVSQFYEWLPWHAGRLDQLPKDVKARRDWLKKDRGSNVSPVMRTALEKYYGKDVAATVQQFEAFEICEYGGRPSAEEIKRLFPFLP</sequence>